<accession>A0ABT3RNC4</accession>
<dbReference type="InterPro" id="IPR038732">
    <property type="entry name" value="HpyO/CreE_NAD-binding"/>
</dbReference>
<dbReference type="PANTHER" id="PTHR40254:SF1">
    <property type="entry name" value="BLR0577 PROTEIN"/>
    <property type="match status" value="1"/>
</dbReference>
<organism evidence="2 3">
    <name type="scientific">Mangrovivirga halotolerans</name>
    <dbReference type="NCBI Taxonomy" id="2993936"/>
    <lineage>
        <taxon>Bacteria</taxon>
        <taxon>Pseudomonadati</taxon>
        <taxon>Bacteroidota</taxon>
        <taxon>Cytophagia</taxon>
        <taxon>Cytophagales</taxon>
        <taxon>Mangrovivirgaceae</taxon>
        <taxon>Mangrovivirga</taxon>
    </lineage>
</organism>
<protein>
    <submittedName>
        <fullName evidence="2">FAD/NAD(P)-binding protein</fullName>
    </submittedName>
</protein>
<evidence type="ECO:0000313" key="3">
    <source>
        <dbReference type="Proteomes" id="UP001209885"/>
    </source>
</evidence>
<dbReference type="Proteomes" id="UP001209885">
    <property type="component" value="Unassembled WGS sequence"/>
</dbReference>
<dbReference type="EMBL" id="JAPFQN010000003">
    <property type="protein sequence ID" value="MCX2743309.1"/>
    <property type="molecule type" value="Genomic_DNA"/>
</dbReference>
<dbReference type="SUPFAM" id="SSF51905">
    <property type="entry name" value="FAD/NAD(P)-binding domain"/>
    <property type="match status" value="1"/>
</dbReference>
<keyword evidence="3" id="KW-1185">Reference proteome</keyword>
<dbReference type="InterPro" id="IPR052189">
    <property type="entry name" value="L-asp_N-monooxygenase_NS-form"/>
</dbReference>
<reference evidence="2 3" key="1">
    <citation type="submission" date="2022-11" db="EMBL/GenBank/DDBJ databases">
        <title>The characterization of three novel Bacteroidetes species and genomic analysis of their roles in tidal elemental geochemical cycles.</title>
        <authorList>
            <person name="Ma K."/>
        </authorList>
    </citation>
    <scope>NUCLEOTIDE SEQUENCE [LARGE SCALE GENOMIC DNA]</scope>
    <source>
        <strain evidence="2 3">M17</strain>
    </source>
</reference>
<comment type="caution">
    <text evidence="2">The sequence shown here is derived from an EMBL/GenBank/DDBJ whole genome shotgun (WGS) entry which is preliminary data.</text>
</comment>
<dbReference type="InterPro" id="IPR036188">
    <property type="entry name" value="FAD/NAD-bd_sf"/>
</dbReference>
<dbReference type="RefSeq" id="WP_266055685.1">
    <property type="nucleotide sequence ID" value="NZ_JAPFQN010000003.1"/>
</dbReference>
<sequence length="576" mass="65434">MTNLKTIAIVGCGPRGLHAIEKLLQKLSQKETENWVNILVFEKSGNFGNGQIYSTDQSVNNWLNLPLREIKIKERPDISLLKLNIKSFPSFHNWANIEKNDSRTPDEYPTRAKVGEYLQERFQSLFEALNSVDLITKIPEEVIDANISSDNIQLITSSEKSFRCDHAALALGHLPVEPSDQIKKWMEHCDNIPEATLFTSPYPVSKFDNPEIINHRSIIGIRGYGLSMIDVMRELTDTRGGSFHLEDSDTIKLRYQKGKYCPKKIVPFSLDGLPPAPKPINKYIDDKFKPSERQLNKLINNIEAEISDSPGDLQFIFKHFSPLVAEIFIDLDKLCAGKKNEKQVYSSLITTWLKDDDHEHELILSKKIDPVTQIESFIDMATGNSKISLDYCIGQVWRHCQHTFYQLLSYRDLPQKVYLKFIDLNERIKRYSYGPPVESMQQQLALIKAGVMDLTFVKNPEINLTENGWQFEKNGKSISMNIVADTVLSPPQLIKTKSPLLQKLLKANHIVPYHKNLGANTKKSGLVIPGNNENNIPLAILGRLSIGKNVGVDSIHESFNGQISNWAKRMINDLLV</sequence>
<evidence type="ECO:0000313" key="2">
    <source>
        <dbReference type="EMBL" id="MCX2743309.1"/>
    </source>
</evidence>
<dbReference type="Gene3D" id="3.50.50.60">
    <property type="entry name" value="FAD/NAD(P)-binding domain"/>
    <property type="match status" value="1"/>
</dbReference>
<dbReference type="Pfam" id="PF13454">
    <property type="entry name" value="NAD_binding_9"/>
    <property type="match status" value="1"/>
</dbReference>
<proteinExistence type="predicted"/>
<name>A0ABT3RNC4_9BACT</name>
<feature type="domain" description="FAD-dependent urate hydroxylase HpyO/Asp monooxygenase CreE-like FAD/NAD(P)-binding" evidence="1">
    <location>
        <begin position="8"/>
        <end position="173"/>
    </location>
</feature>
<evidence type="ECO:0000259" key="1">
    <source>
        <dbReference type="Pfam" id="PF13454"/>
    </source>
</evidence>
<dbReference type="PANTHER" id="PTHR40254">
    <property type="entry name" value="BLR0577 PROTEIN"/>
    <property type="match status" value="1"/>
</dbReference>
<gene>
    <name evidence="2" type="ORF">OO013_05500</name>
</gene>